<proteinExistence type="predicted"/>
<protein>
    <submittedName>
        <fullName evidence="1">Uncharacterized protein</fullName>
    </submittedName>
</protein>
<dbReference type="Proteomes" id="UP001732700">
    <property type="component" value="Chromosome 4D"/>
</dbReference>
<reference evidence="1" key="1">
    <citation type="submission" date="2021-05" db="EMBL/GenBank/DDBJ databases">
        <authorList>
            <person name="Scholz U."/>
            <person name="Mascher M."/>
            <person name="Fiebig A."/>
        </authorList>
    </citation>
    <scope>NUCLEOTIDE SEQUENCE [LARGE SCALE GENOMIC DNA]</scope>
</reference>
<keyword evidence="2" id="KW-1185">Reference proteome</keyword>
<reference evidence="1" key="2">
    <citation type="submission" date="2025-09" db="UniProtKB">
        <authorList>
            <consortium name="EnsemblPlants"/>
        </authorList>
    </citation>
    <scope>IDENTIFICATION</scope>
</reference>
<name>A0ACD5XKH1_AVESA</name>
<dbReference type="EnsemblPlants" id="AVESA.00010b.r2.4DG0787820.1">
    <property type="protein sequence ID" value="AVESA.00010b.r2.4DG0787820.1.CDS"/>
    <property type="gene ID" value="AVESA.00010b.r2.4DG0787820"/>
</dbReference>
<sequence length="232" mass="26056">MGSPMVKLIGAFGCAFSHRVEVALRMKGVPYELILEDPRNKSELLLKHNPIHKMMPVLLHGDRPAICESLVIMEYVDEAFTGPLLLPTDPHDRASARFWAHFVDQKFGKPFWMSFLVYASTDEGGGNESFIKEAKANLLLLEEQLTGKKFFSGDDIGLIDIAAAGMAHWLDVFEEICGVTLVTNEEFPGLNCWAKAYVEDEHVKKCLPERDQLVAMFSACRDMFRGMATTKK</sequence>
<accession>A0ACD5XKH1</accession>
<evidence type="ECO:0000313" key="1">
    <source>
        <dbReference type="EnsemblPlants" id="AVESA.00010b.r2.4DG0787820.1.CDS"/>
    </source>
</evidence>
<evidence type="ECO:0000313" key="2">
    <source>
        <dbReference type="Proteomes" id="UP001732700"/>
    </source>
</evidence>
<organism evidence="1 2">
    <name type="scientific">Avena sativa</name>
    <name type="common">Oat</name>
    <dbReference type="NCBI Taxonomy" id="4498"/>
    <lineage>
        <taxon>Eukaryota</taxon>
        <taxon>Viridiplantae</taxon>
        <taxon>Streptophyta</taxon>
        <taxon>Embryophyta</taxon>
        <taxon>Tracheophyta</taxon>
        <taxon>Spermatophyta</taxon>
        <taxon>Magnoliopsida</taxon>
        <taxon>Liliopsida</taxon>
        <taxon>Poales</taxon>
        <taxon>Poaceae</taxon>
        <taxon>BOP clade</taxon>
        <taxon>Pooideae</taxon>
        <taxon>Poodae</taxon>
        <taxon>Poeae</taxon>
        <taxon>Poeae Chloroplast Group 1 (Aveneae type)</taxon>
        <taxon>Aveninae</taxon>
        <taxon>Avena</taxon>
    </lineage>
</organism>